<dbReference type="Gene3D" id="1.10.286.20">
    <property type="match status" value="1"/>
</dbReference>
<reference evidence="3 4" key="1">
    <citation type="submission" date="2019-08" db="EMBL/GenBank/DDBJ databases">
        <authorList>
            <person name="Seo Y.L."/>
        </authorList>
    </citation>
    <scope>NUCLEOTIDE SEQUENCE [LARGE SCALE GENOMIC DNA]</scope>
    <source>
        <strain evidence="3 4">MaA-C15</strain>
    </source>
</reference>
<dbReference type="NCBIfam" id="NF004396">
    <property type="entry name" value="PRK05753.1"/>
    <property type="match status" value="1"/>
</dbReference>
<dbReference type="GO" id="GO:0070063">
    <property type="term" value="F:RNA polymerase binding"/>
    <property type="evidence" value="ECO:0007669"/>
    <property type="project" value="InterPro"/>
</dbReference>
<proteinExistence type="predicted"/>
<dbReference type="InterPro" id="IPR029462">
    <property type="entry name" value="Rnk_N"/>
</dbReference>
<comment type="caution">
    <text evidence="3">The sequence shown here is derived from an EMBL/GenBank/DDBJ whole genome shotgun (WGS) entry which is preliminary data.</text>
</comment>
<dbReference type="GO" id="GO:0006354">
    <property type="term" value="P:DNA-templated transcription elongation"/>
    <property type="evidence" value="ECO:0007669"/>
    <property type="project" value="TreeGrafter"/>
</dbReference>
<dbReference type="EMBL" id="VSZS01000056">
    <property type="protein sequence ID" value="TYR34336.1"/>
    <property type="molecule type" value="Genomic_DNA"/>
</dbReference>
<dbReference type="SUPFAM" id="SSF54534">
    <property type="entry name" value="FKBP-like"/>
    <property type="match status" value="1"/>
</dbReference>
<name>A0A5D4H0E0_9HYPH</name>
<reference evidence="3 4" key="2">
    <citation type="submission" date="2019-09" db="EMBL/GenBank/DDBJ databases">
        <title>Mesorhizobium sp. MaA-C15 isolated from Microcystis aeruginosa.</title>
        <authorList>
            <person name="Jeong S.E."/>
            <person name="Jin H.M."/>
            <person name="Jeon C.O."/>
        </authorList>
    </citation>
    <scope>NUCLEOTIDE SEQUENCE [LARGE SCALE GENOMIC DNA]</scope>
    <source>
        <strain evidence="3 4">MaA-C15</strain>
    </source>
</reference>
<dbReference type="GO" id="GO:0032784">
    <property type="term" value="P:regulation of DNA-templated transcription elongation"/>
    <property type="evidence" value="ECO:0007669"/>
    <property type="project" value="InterPro"/>
</dbReference>
<dbReference type="RefSeq" id="WP_148913675.1">
    <property type="nucleotide sequence ID" value="NZ_VSZS01000056.1"/>
</dbReference>
<feature type="domain" description="Transcription elongation factor GreA/GreB C-terminal" evidence="1">
    <location>
        <begin position="52"/>
        <end position="126"/>
    </location>
</feature>
<evidence type="ECO:0000259" key="1">
    <source>
        <dbReference type="Pfam" id="PF01272"/>
    </source>
</evidence>
<dbReference type="PANTHER" id="PTHR30437">
    <property type="entry name" value="TRANSCRIPTION ELONGATION FACTOR GREA"/>
    <property type="match status" value="1"/>
</dbReference>
<accession>A0A5D4H0E0</accession>
<dbReference type="InterPro" id="IPR001437">
    <property type="entry name" value="Tscrpt_elong_fac_GreA/B_C"/>
</dbReference>
<dbReference type="Pfam" id="PF14760">
    <property type="entry name" value="Rnk_N"/>
    <property type="match status" value="1"/>
</dbReference>
<keyword evidence="4" id="KW-1185">Reference proteome</keyword>
<gene>
    <name evidence="3" type="ORF">FY036_05385</name>
</gene>
<dbReference type="PANTHER" id="PTHR30437:SF5">
    <property type="entry name" value="REGULATOR OF NUCLEOSIDE DIPHOSPHATE KINASE"/>
    <property type="match status" value="1"/>
</dbReference>
<dbReference type="Proteomes" id="UP000323258">
    <property type="component" value="Unassembled WGS sequence"/>
</dbReference>
<dbReference type="Gene3D" id="3.10.50.30">
    <property type="entry name" value="Transcription elongation factor, GreA/GreB, C-terminal domain"/>
    <property type="match status" value="1"/>
</dbReference>
<keyword evidence="3" id="KW-0808">Transferase</keyword>
<dbReference type="InterPro" id="IPR023459">
    <property type="entry name" value="Tscrpt_elong_fac_GreA/B_fam"/>
</dbReference>
<dbReference type="InterPro" id="IPR036953">
    <property type="entry name" value="GreA/GreB_C_sf"/>
</dbReference>
<evidence type="ECO:0000259" key="2">
    <source>
        <dbReference type="Pfam" id="PF14760"/>
    </source>
</evidence>
<dbReference type="AlphaFoldDB" id="A0A5D4H0E0"/>
<dbReference type="Pfam" id="PF01272">
    <property type="entry name" value="GreA_GreB"/>
    <property type="match status" value="1"/>
</dbReference>
<protein>
    <submittedName>
        <fullName evidence="3">Nucleoside diphosphate kinase regulator</fullName>
    </submittedName>
</protein>
<dbReference type="GO" id="GO:0003677">
    <property type="term" value="F:DNA binding"/>
    <property type="evidence" value="ECO:0007669"/>
    <property type="project" value="InterPro"/>
</dbReference>
<evidence type="ECO:0000313" key="4">
    <source>
        <dbReference type="Proteomes" id="UP000323258"/>
    </source>
</evidence>
<dbReference type="GO" id="GO:0016301">
    <property type="term" value="F:kinase activity"/>
    <property type="evidence" value="ECO:0007669"/>
    <property type="project" value="UniProtKB-KW"/>
</dbReference>
<sequence>MTMNKPEIVISKVDHGRLTQLANGLLDSKPDMADGLLSELERASVVADDAVPADTVQMGTTLEYTSNDGNGRRVTLVYPGEADIAEGKISILTPIGTALLGLGVGQSIEWVANDGKAHVLTVNKVERAPST</sequence>
<organism evidence="3 4">
    <name type="scientific">Neoaquamicrobium microcysteis</name>
    <dbReference type="NCBI Taxonomy" id="2682781"/>
    <lineage>
        <taxon>Bacteria</taxon>
        <taxon>Pseudomonadati</taxon>
        <taxon>Pseudomonadota</taxon>
        <taxon>Alphaproteobacteria</taxon>
        <taxon>Hyphomicrobiales</taxon>
        <taxon>Phyllobacteriaceae</taxon>
        <taxon>Neoaquamicrobium</taxon>
    </lineage>
</organism>
<keyword evidence="3" id="KW-0418">Kinase</keyword>
<dbReference type="OrthoDB" id="192847at2"/>
<evidence type="ECO:0000313" key="3">
    <source>
        <dbReference type="EMBL" id="TYR34336.1"/>
    </source>
</evidence>
<feature type="domain" description="Regulator of nucleoside diphosphate kinase N-terminal" evidence="2">
    <location>
        <begin position="6"/>
        <end position="46"/>
    </location>
</feature>